<proteinExistence type="inferred from homology"/>
<dbReference type="EC" id="1.14.14.17" evidence="6"/>
<feature type="transmembrane region" description="Helical" evidence="6">
    <location>
        <begin position="7"/>
        <end position="28"/>
    </location>
</feature>
<dbReference type="PANTHER" id="PTHR10835:SF0">
    <property type="entry name" value="SQUALENE MONOOXYGENASE"/>
    <property type="match status" value="1"/>
</dbReference>
<protein>
    <recommendedName>
        <fullName evidence="6">Squalene monooxygenase</fullName>
        <ecNumber evidence="6">1.14.14.17</ecNumber>
    </recommendedName>
</protein>
<comment type="caution">
    <text evidence="9">The sequence shown here is derived from an EMBL/GenBank/DDBJ whole genome shotgun (WGS) entry which is preliminary data.</text>
</comment>
<comment type="catalytic activity">
    <reaction evidence="6">
        <text>squalene + reduced [NADPH--hemoprotein reductase] + O2 = (S)-2,3-epoxysqualene + oxidized [NADPH--hemoprotein reductase] + H2O + H(+)</text>
        <dbReference type="Rhea" id="RHEA:25282"/>
        <dbReference type="Rhea" id="RHEA-COMP:11964"/>
        <dbReference type="Rhea" id="RHEA-COMP:11965"/>
        <dbReference type="ChEBI" id="CHEBI:15377"/>
        <dbReference type="ChEBI" id="CHEBI:15378"/>
        <dbReference type="ChEBI" id="CHEBI:15379"/>
        <dbReference type="ChEBI" id="CHEBI:15440"/>
        <dbReference type="ChEBI" id="CHEBI:15441"/>
        <dbReference type="ChEBI" id="CHEBI:57618"/>
        <dbReference type="ChEBI" id="CHEBI:58210"/>
        <dbReference type="EC" id="1.14.14.17"/>
    </reaction>
</comment>
<dbReference type="GO" id="GO:0005783">
    <property type="term" value="C:endoplasmic reticulum"/>
    <property type="evidence" value="ECO:0007669"/>
    <property type="project" value="TreeGrafter"/>
</dbReference>
<evidence type="ECO:0000256" key="2">
    <source>
        <dbReference type="ARBA" id="ARBA00022630"/>
    </source>
</evidence>
<dbReference type="GO" id="GO:0004506">
    <property type="term" value="F:squalene monooxygenase activity"/>
    <property type="evidence" value="ECO:0007669"/>
    <property type="project" value="UniProtKB-UniRule"/>
</dbReference>
<keyword evidence="5 6" id="KW-0472">Membrane</keyword>
<comment type="cofactor">
    <cofactor evidence="1 6">
        <name>FAD</name>
        <dbReference type="ChEBI" id="CHEBI:57692"/>
    </cofactor>
</comment>
<dbReference type="AlphaFoldDB" id="A0AAV6MRS0"/>
<reference evidence="9 10" key="1">
    <citation type="journal article" date="2021" name="Hortic Res">
        <title>The domestication of Cucurbita argyrosperma as revealed by the genome of its wild relative.</title>
        <authorList>
            <person name="Barrera-Redondo J."/>
            <person name="Sanchez-de la Vega G."/>
            <person name="Aguirre-Liguori J.A."/>
            <person name="Castellanos-Morales G."/>
            <person name="Gutierrez-Guerrero Y.T."/>
            <person name="Aguirre-Dugua X."/>
            <person name="Aguirre-Planter E."/>
            <person name="Tenaillon M.I."/>
            <person name="Lira-Saade R."/>
            <person name="Eguiarte L.E."/>
        </authorList>
    </citation>
    <scope>NUCLEOTIDE SEQUENCE [LARGE SCALE GENOMIC DNA]</scope>
    <source>
        <strain evidence="9">JBR-2021</strain>
    </source>
</reference>
<comment type="subcellular location">
    <subcellularLocation>
        <location evidence="6">Membrane</location>
        <topology evidence="6">Multi-pass membrane protein</topology>
    </subcellularLocation>
</comment>
<keyword evidence="2 6" id="KW-0285">Flavoprotein</keyword>
<keyword evidence="10" id="KW-1185">Reference proteome</keyword>
<dbReference type="Pfam" id="PF01494">
    <property type="entry name" value="FAD_binding_3"/>
    <property type="match status" value="1"/>
</dbReference>
<accession>A0AAV6MRS0</accession>
<comment type="function">
    <text evidence="6">Catalyzes the stereospecific oxidation of squalene to (S)-2,3-epoxysqualene, and is considered to be a rate-limiting enzyme in steroid biosynthesis.</text>
</comment>
<dbReference type="Pfam" id="PF08491">
    <property type="entry name" value="SE"/>
    <property type="match status" value="1"/>
</dbReference>
<dbReference type="InterPro" id="IPR002938">
    <property type="entry name" value="FAD-bd"/>
</dbReference>
<evidence type="ECO:0000256" key="3">
    <source>
        <dbReference type="ARBA" id="ARBA00022827"/>
    </source>
</evidence>
<dbReference type="InterPro" id="IPR040125">
    <property type="entry name" value="Squalene_monox"/>
</dbReference>
<evidence type="ECO:0000313" key="10">
    <source>
        <dbReference type="Proteomes" id="UP000685013"/>
    </source>
</evidence>
<keyword evidence="6" id="KW-0812">Transmembrane</keyword>
<feature type="domain" description="Squalene epoxidase" evidence="8">
    <location>
        <begin position="236"/>
        <end position="378"/>
    </location>
</feature>
<feature type="non-terminal residue" evidence="9">
    <location>
        <position position="1"/>
    </location>
</feature>
<dbReference type="GO" id="GO:0071949">
    <property type="term" value="F:FAD binding"/>
    <property type="evidence" value="ECO:0007669"/>
    <property type="project" value="InterPro"/>
</dbReference>
<evidence type="ECO:0000259" key="8">
    <source>
        <dbReference type="Pfam" id="PF08491"/>
    </source>
</evidence>
<gene>
    <name evidence="9" type="primary">SQE1</name>
    <name evidence="9" type="ORF">SDJN03_18455</name>
</gene>
<sequence length="464" mass="50725">MMVDHCAFAWILDVVLGLVVAVTFFVAAPRRNRRGGTDSTASKDCVISTAIANGECKPDDADADVIIVGAGVAGSALAYTLGKDGRRVHVIERDLTEPDRIVGEFLQPGGYLKLIELGLGDCVEEIDAQKLYGYALFKDGKNTRVSYPLGNFHSDVSGRSFHNGRFIQRMREKAASLPNVRLEQGTVTSLLETKGTIKGVQYKSKNGEEKTAYAPLTIVCDGCFSNLRRSLCKPMVRSTEIRCLVDVPGQKVPSISNGDMEKYLKTVVAPQVPPQIHDAFIAAIEKGNIRTMPNRSMPAAPHPTPGALLMGDAFNMRHPLTGGGMTVALSDIVVLRNLLKPLKDLNDASTLCKYLESFYTLRKPVASTINTLAGALYKPWRSILKWTYLLAFRIESSPIKSGYGVGRLLLPFPSLKGIWIGARLIYSASGIILPIIKAEGVRQMFFPATVPTYYRSPPVHKPRT</sequence>
<evidence type="ECO:0000259" key="7">
    <source>
        <dbReference type="Pfam" id="PF01494"/>
    </source>
</evidence>
<keyword evidence="9" id="KW-0503">Monooxygenase</keyword>
<evidence type="ECO:0000256" key="6">
    <source>
        <dbReference type="RuleBase" id="RU367121"/>
    </source>
</evidence>
<comment type="similarity">
    <text evidence="6">Belongs to the squalene monooxygenase family.</text>
</comment>
<evidence type="ECO:0000256" key="5">
    <source>
        <dbReference type="ARBA" id="ARBA00023136"/>
    </source>
</evidence>
<keyword evidence="3 6" id="KW-0274">FAD</keyword>
<comment type="caution">
    <text evidence="6">Lacks conserved residue(s) required for the propagation of feature annotation.</text>
</comment>
<keyword evidence="6" id="KW-1133">Transmembrane helix</keyword>
<dbReference type="EMBL" id="JAGKQH010000012">
    <property type="protein sequence ID" value="KAG6585722.1"/>
    <property type="molecule type" value="Genomic_DNA"/>
</dbReference>
<dbReference type="PANTHER" id="PTHR10835">
    <property type="entry name" value="SQUALENE MONOOXYGENASE"/>
    <property type="match status" value="1"/>
</dbReference>
<keyword evidence="4 6" id="KW-0560">Oxidoreductase</keyword>
<evidence type="ECO:0000313" key="9">
    <source>
        <dbReference type="EMBL" id="KAG6585722.1"/>
    </source>
</evidence>
<feature type="domain" description="FAD-binding" evidence="7">
    <location>
        <begin position="62"/>
        <end position="235"/>
    </location>
</feature>
<name>A0AAV6MRS0_9ROSI</name>
<dbReference type="InterPro" id="IPR013698">
    <property type="entry name" value="Squalene_epoxidase"/>
</dbReference>
<evidence type="ECO:0000256" key="1">
    <source>
        <dbReference type="ARBA" id="ARBA00001974"/>
    </source>
</evidence>
<evidence type="ECO:0000256" key="4">
    <source>
        <dbReference type="ARBA" id="ARBA00023002"/>
    </source>
</evidence>
<organism evidence="9 10">
    <name type="scientific">Cucurbita argyrosperma subsp. sororia</name>
    <dbReference type="NCBI Taxonomy" id="37648"/>
    <lineage>
        <taxon>Eukaryota</taxon>
        <taxon>Viridiplantae</taxon>
        <taxon>Streptophyta</taxon>
        <taxon>Embryophyta</taxon>
        <taxon>Tracheophyta</taxon>
        <taxon>Spermatophyta</taxon>
        <taxon>Magnoliopsida</taxon>
        <taxon>eudicotyledons</taxon>
        <taxon>Gunneridae</taxon>
        <taxon>Pentapetalae</taxon>
        <taxon>rosids</taxon>
        <taxon>fabids</taxon>
        <taxon>Cucurbitales</taxon>
        <taxon>Cucurbitaceae</taxon>
        <taxon>Cucurbiteae</taxon>
        <taxon>Cucurbita</taxon>
    </lineage>
</organism>
<dbReference type="GO" id="GO:0016020">
    <property type="term" value="C:membrane"/>
    <property type="evidence" value="ECO:0007669"/>
    <property type="project" value="UniProtKB-SubCell"/>
</dbReference>
<dbReference type="GO" id="GO:0016126">
    <property type="term" value="P:sterol biosynthetic process"/>
    <property type="evidence" value="ECO:0007669"/>
    <property type="project" value="UniProtKB-UniRule"/>
</dbReference>
<dbReference type="Proteomes" id="UP000685013">
    <property type="component" value="Chromosome 12"/>
</dbReference>